<dbReference type="GO" id="GO:0006508">
    <property type="term" value="P:proteolysis"/>
    <property type="evidence" value="ECO:0007669"/>
    <property type="project" value="UniProtKB-KW"/>
</dbReference>
<dbReference type="PROSITE" id="PS00134">
    <property type="entry name" value="TRYPSIN_HIS"/>
    <property type="match status" value="1"/>
</dbReference>
<name>A0A1Y1WDC3_9FUNG</name>
<keyword evidence="1" id="KW-0378">Hydrolase</keyword>
<reference evidence="3 4" key="1">
    <citation type="submission" date="2016-07" db="EMBL/GenBank/DDBJ databases">
        <title>Pervasive Adenine N6-methylation of Active Genes in Fungi.</title>
        <authorList>
            <consortium name="DOE Joint Genome Institute"/>
            <person name="Mondo S.J."/>
            <person name="Dannebaum R.O."/>
            <person name="Kuo R.C."/>
            <person name="Labutti K."/>
            <person name="Haridas S."/>
            <person name="Kuo A."/>
            <person name="Salamov A."/>
            <person name="Ahrendt S.R."/>
            <person name="Lipzen A."/>
            <person name="Sullivan W."/>
            <person name="Andreopoulos W.B."/>
            <person name="Clum A."/>
            <person name="Lindquist E."/>
            <person name="Daum C."/>
            <person name="Ramamoorthy G.K."/>
            <person name="Gryganskyi A."/>
            <person name="Culley D."/>
            <person name="Magnuson J.K."/>
            <person name="James T.Y."/>
            <person name="O'Malley M.A."/>
            <person name="Stajich J.E."/>
            <person name="Spatafora J.W."/>
            <person name="Visel A."/>
            <person name="Grigoriev I.V."/>
        </authorList>
    </citation>
    <scope>NUCLEOTIDE SEQUENCE [LARGE SCALE GENOMIC DNA]</scope>
    <source>
        <strain evidence="3 4">ATCC 12442</strain>
    </source>
</reference>
<dbReference type="STRING" id="61395.A0A1Y1WDC3"/>
<dbReference type="InterPro" id="IPR051333">
    <property type="entry name" value="CLIP_Serine_Protease"/>
</dbReference>
<organism evidence="3 4">
    <name type="scientific">Linderina pennispora</name>
    <dbReference type="NCBI Taxonomy" id="61395"/>
    <lineage>
        <taxon>Eukaryota</taxon>
        <taxon>Fungi</taxon>
        <taxon>Fungi incertae sedis</taxon>
        <taxon>Zoopagomycota</taxon>
        <taxon>Kickxellomycotina</taxon>
        <taxon>Kickxellomycetes</taxon>
        <taxon>Kickxellales</taxon>
        <taxon>Kickxellaceae</taxon>
        <taxon>Linderina</taxon>
    </lineage>
</organism>
<dbReference type="InterPro" id="IPR009003">
    <property type="entry name" value="Peptidase_S1_PA"/>
</dbReference>
<evidence type="ECO:0000259" key="2">
    <source>
        <dbReference type="PROSITE" id="PS50240"/>
    </source>
</evidence>
<proteinExistence type="predicted"/>
<dbReference type="GO" id="GO:0004252">
    <property type="term" value="F:serine-type endopeptidase activity"/>
    <property type="evidence" value="ECO:0007669"/>
    <property type="project" value="InterPro"/>
</dbReference>
<feature type="domain" description="Peptidase S1" evidence="2">
    <location>
        <begin position="1"/>
        <end position="205"/>
    </location>
</feature>
<dbReference type="Pfam" id="PF00089">
    <property type="entry name" value="Trypsin"/>
    <property type="match status" value="1"/>
</dbReference>
<dbReference type="Proteomes" id="UP000193922">
    <property type="component" value="Unassembled WGS sequence"/>
</dbReference>
<sequence length="208" mass="22287">ILTAGHCLVGATGTVNSPQNITAGYGSNVSEQQTFQTATNVFLHPQYNPSRFENDIGIIQVPDIPLDGVKACALPVYRGWLYPGMPVRSIGWGMTNYTDYYSVSPELKEVVIKVGNPGPMQVPARFDNSNGPRICIENALVPDNGPCSGDSGSPLIAYDGNRPYFAGVMSNGGGAHGEATCAVTGGFAFYTHVLNYLNFIYTVTGRWL</sequence>
<comment type="caution">
    <text evidence="3">The sequence shown here is derived from an EMBL/GenBank/DDBJ whole genome shotgun (WGS) entry which is preliminary data.</text>
</comment>
<dbReference type="InterPro" id="IPR043504">
    <property type="entry name" value="Peptidase_S1_PA_chymotrypsin"/>
</dbReference>
<gene>
    <name evidence="3" type="ORF">DL89DRAFT_222171</name>
</gene>
<dbReference type="Gene3D" id="2.40.10.10">
    <property type="entry name" value="Trypsin-like serine proteases"/>
    <property type="match status" value="1"/>
</dbReference>
<keyword evidence="1" id="KW-0720">Serine protease</keyword>
<dbReference type="PROSITE" id="PS50240">
    <property type="entry name" value="TRYPSIN_DOM"/>
    <property type="match status" value="1"/>
</dbReference>
<keyword evidence="4" id="KW-1185">Reference proteome</keyword>
<dbReference type="PANTHER" id="PTHR24260:SF136">
    <property type="entry name" value="GH08193P-RELATED"/>
    <property type="match status" value="1"/>
</dbReference>
<dbReference type="EMBL" id="MCFD01000004">
    <property type="protein sequence ID" value="ORX71537.1"/>
    <property type="molecule type" value="Genomic_DNA"/>
</dbReference>
<dbReference type="InterPro" id="IPR018114">
    <property type="entry name" value="TRYPSIN_HIS"/>
</dbReference>
<protein>
    <submittedName>
        <fullName evidence="3">Trypsin-like serine protease</fullName>
    </submittedName>
</protein>
<dbReference type="PANTHER" id="PTHR24260">
    <property type="match status" value="1"/>
</dbReference>
<accession>A0A1Y1WDC3</accession>
<dbReference type="AlphaFoldDB" id="A0A1Y1WDC3"/>
<dbReference type="SMART" id="SM00020">
    <property type="entry name" value="Tryp_SPc"/>
    <property type="match status" value="1"/>
</dbReference>
<dbReference type="GeneID" id="63801223"/>
<dbReference type="PROSITE" id="PS00135">
    <property type="entry name" value="TRYPSIN_SER"/>
    <property type="match status" value="1"/>
</dbReference>
<dbReference type="InterPro" id="IPR033116">
    <property type="entry name" value="TRYPSIN_SER"/>
</dbReference>
<evidence type="ECO:0000313" key="4">
    <source>
        <dbReference type="Proteomes" id="UP000193922"/>
    </source>
</evidence>
<evidence type="ECO:0000256" key="1">
    <source>
        <dbReference type="RuleBase" id="RU363034"/>
    </source>
</evidence>
<evidence type="ECO:0000313" key="3">
    <source>
        <dbReference type="EMBL" id="ORX71537.1"/>
    </source>
</evidence>
<dbReference type="OrthoDB" id="6380398at2759"/>
<dbReference type="SUPFAM" id="SSF50494">
    <property type="entry name" value="Trypsin-like serine proteases"/>
    <property type="match status" value="1"/>
</dbReference>
<dbReference type="InterPro" id="IPR001254">
    <property type="entry name" value="Trypsin_dom"/>
</dbReference>
<feature type="non-terminal residue" evidence="3">
    <location>
        <position position="1"/>
    </location>
</feature>
<keyword evidence="1 3" id="KW-0645">Protease</keyword>
<dbReference type="RefSeq" id="XP_040745052.1">
    <property type="nucleotide sequence ID" value="XM_040884575.1"/>
</dbReference>